<evidence type="ECO:0000256" key="7">
    <source>
        <dbReference type="RuleBase" id="RU363032"/>
    </source>
</evidence>
<feature type="transmembrane region" description="Helical" evidence="7">
    <location>
        <begin position="240"/>
        <end position="262"/>
    </location>
</feature>
<dbReference type="PANTHER" id="PTHR43163:SF6">
    <property type="entry name" value="DIPEPTIDE TRANSPORT SYSTEM PERMEASE PROTEIN DPPB-RELATED"/>
    <property type="match status" value="1"/>
</dbReference>
<dbReference type="PANTHER" id="PTHR43163">
    <property type="entry name" value="DIPEPTIDE TRANSPORT SYSTEM PERMEASE PROTEIN DPPB-RELATED"/>
    <property type="match status" value="1"/>
</dbReference>
<accession>A0A931B2B9</accession>
<keyword evidence="4 7" id="KW-0812">Transmembrane</keyword>
<comment type="similarity">
    <text evidence="7">Belongs to the binding-protein-dependent transport system permease family.</text>
</comment>
<dbReference type="SUPFAM" id="SSF161098">
    <property type="entry name" value="MetI-like"/>
    <property type="match status" value="1"/>
</dbReference>
<keyword evidence="5 7" id="KW-1133">Transmembrane helix</keyword>
<comment type="caution">
    <text evidence="9">The sequence shown here is derived from an EMBL/GenBank/DDBJ whole genome shotgun (WGS) entry which is preliminary data.</text>
</comment>
<feature type="transmembrane region" description="Helical" evidence="7">
    <location>
        <begin position="134"/>
        <end position="162"/>
    </location>
</feature>
<feature type="transmembrane region" description="Helical" evidence="7">
    <location>
        <begin position="282"/>
        <end position="305"/>
    </location>
</feature>
<dbReference type="GO" id="GO:0055085">
    <property type="term" value="P:transmembrane transport"/>
    <property type="evidence" value="ECO:0007669"/>
    <property type="project" value="InterPro"/>
</dbReference>
<protein>
    <submittedName>
        <fullName evidence="9">ABC transporter permease</fullName>
    </submittedName>
</protein>
<keyword evidence="10" id="KW-1185">Reference proteome</keyword>
<dbReference type="InterPro" id="IPR000515">
    <property type="entry name" value="MetI-like"/>
</dbReference>
<dbReference type="GO" id="GO:0005886">
    <property type="term" value="C:plasma membrane"/>
    <property type="evidence" value="ECO:0007669"/>
    <property type="project" value="UniProtKB-SubCell"/>
</dbReference>
<evidence type="ECO:0000256" key="5">
    <source>
        <dbReference type="ARBA" id="ARBA00022989"/>
    </source>
</evidence>
<keyword evidence="2 7" id="KW-0813">Transport</keyword>
<evidence type="ECO:0000256" key="6">
    <source>
        <dbReference type="ARBA" id="ARBA00023136"/>
    </source>
</evidence>
<dbReference type="CDD" id="cd06261">
    <property type="entry name" value="TM_PBP2"/>
    <property type="match status" value="1"/>
</dbReference>
<dbReference type="Pfam" id="PF19300">
    <property type="entry name" value="BPD_transp_1_N"/>
    <property type="match status" value="1"/>
</dbReference>
<evidence type="ECO:0000256" key="3">
    <source>
        <dbReference type="ARBA" id="ARBA00022475"/>
    </source>
</evidence>
<evidence type="ECO:0000259" key="8">
    <source>
        <dbReference type="PROSITE" id="PS50928"/>
    </source>
</evidence>
<evidence type="ECO:0000313" key="10">
    <source>
        <dbReference type="Proteomes" id="UP000657385"/>
    </source>
</evidence>
<gene>
    <name evidence="9" type="ORF">I2501_06385</name>
</gene>
<evidence type="ECO:0000256" key="2">
    <source>
        <dbReference type="ARBA" id="ARBA00022448"/>
    </source>
</evidence>
<sequence length="315" mass="34390">MAGYLIRRLGTAIIVVLGIALVTFLMLHIISPSPATDVLGQKASPAAIKAWNHANGFDRPWYDQFWTYISNLLHGDFGWSYKNNQTVNSMFAEKTPLSAFLSVSSVVVAILVALPLGIYQAIKRNTAGDVTATTLAFIFYSMPTFMVALLLIQVFALNLGWVDPNVSQNQSLTGALGSWQDLILPIISLSITQVASFSRYQRSAALDVLAQDYIKVARAKGLPERLVHTRHLVRNSALPMITLIGLSLPIVIGGNVLIEYAFNINGLGLMFINALQNDDYNVLMAYTLLTAILTVVGNLIADVLLSVSDPRIKLV</sequence>
<feature type="transmembrane region" description="Helical" evidence="7">
    <location>
        <begin position="12"/>
        <end position="30"/>
    </location>
</feature>
<feature type="domain" description="ABC transmembrane type-1" evidence="8">
    <location>
        <begin position="95"/>
        <end position="301"/>
    </location>
</feature>
<keyword evidence="6 7" id="KW-0472">Membrane</keyword>
<proteinExistence type="inferred from homology"/>
<dbReference type="Gene3D" id="1.10.3720.10">
    <property type="entry name" value="MetI-like"/>
    <property type="match status" value="1"/>
</dbReference>
<evidence type="ECO:0000313" key="9">
    <source>
        <dbReference type="EMBL" id="MBF9067666.1"/>
    </source>
</evidence>
<dbReference type="RefSeq" id="WP_196192819.1">
    <property type="nucleotide sequence ID" value="NZ_JADPRT010000002.1"/>
</dbReference>
<comment type="subcellular location">
    <subcellularLocation>
        <location evidence="1 7">Cell membrane</location>
        <topology evidence="1 7">Multi-pass membrane protein</topology>
    </subcellularLocation>
</comment>
<organism evidence="9 10">
    <name type="scientific">Streptacidiphilus fuscans</name>
    <dbReference type="NCBI Taxonomy" id="2789292"/>
    <lineage>
        <taxon>Bacteria</taxon>
        <taxon>Bacillati</taxon>
        <taxon>Actinomycetota</taxon>
        <taxon>Actinomycetes</taxon>
        <taxon>Kitasatosporales</taxon>
        <taxon>Streptomycetaceae</taxon>
        <taxon>Streptacidiphilus</taxon>
    </lineage>
</organism>
<feature type="transmembrane region" description="Helical" evidence="7">
    <location>
        <begin position="99"/>
        <end position="122"/>
    </location>
</feature>
<dbReference type="InterPro" id="IPR035906">
    <property type="entry name" value="MetI-like_sf"/>
</dbReference>
<evidence type="ECO:0000256" key="1">
    <source>
        <dbReference type="ARBA" id="ARBA00004651"/>
    </source>
</evidence>
<dbReference type="EMBL" id="JADPRT010000002">
    <property type="protein sequence ID" value="MBF9067666.1"/>
    <property type="molecule type" value="Genomic_DNA"/>
</dbReference>
<evidence type="ECO:0000256" key="4">
    <source>
        <dbReference type="ARBA" id="ARBA00022692"/>
    </source>
</evidence>
<keyword evidence="3" id="KW-1003">Cell membrane</keyword>
<dbReference type="AlphaFoldDB" id="A0A931B2B9"/>
<dbReference type="Pfam" id="PF00528">
    <property type="entry name" value="BPD_transp_1"/>
    <property type="match status" value="1"/>
</dbReference>
<reference evidence="9" key="1">
    <citation type="submission" date="2020-11" db="EMBL/GenBank/DDBJ databases">
        <title>Isolation and identification of active actinomycetes.</title>
        <authorList>
            <person name="Yu B."/>
        </authorList>
    </citation>
    <scope>NUCLEOTIDE SEQUENCE</scope>
    <source>
        <strain evidence="9">NEAU-YB345</strain>
    </source>
</reference>
<name>A0A931B2B9_9ACTN</name>
<dbReference type="InterPro" id="IPR045621">
    <property type="entry name" value="BPD_transp_1_N"/>
</dbReference>
<dbReference type="PROSITE" id="PS50928">
    <property type="entry name" value="ABC_TM1"/>
    <property type="match status" value="1"/>
</dbReference>
<dbReference type="Proteomes" id="UP000657385">
    <property type="component" value="Unassembled WGS sequence"/>
</dbReference>